<dbReference type="Proteomes" id="UP001228376">
    <property type="component" value="Unassembled WGS sequence"/>
</dbReference>
<feature type="transmembrane region" description="Helical" evidence="1">
    <location>
        <begin position="53"/>
        <end position="76"/>
    </location>
</feature>
<dbReference type="EMBL" id="JAROCA020000001">
    <property type="protein sequence ID" value="MDY0406419.1"/>
    <property type="molecule type" value="Genomic_DNA"/>
</dbReference>
<organism evidence="2 3">
    <name type="scientific">Tigheibacillus jepli</name>
    <dbReference type="NCBI Taxonomy" id="3035914"/>
    <lineage>
        <taxon>Bacteria</taxon>
        <taxon>Bacillati</taxon>
        <taxon>Bacillota</taxon>
        <taxon>Bacilli</taxon>
        <taxon>Bacillales</taxon>
        <taxon>Bacillaceae</taxon>
        <taxon>Tigheibacillus</taxon>
    </lineage>
</organism>
<dbReference type="RefSeq" id="WP_306066822.1">
    <property type="nucleotide sequence ID" value="NZ_JAROCA020000001.1"/>
</dbReference>
<feature type="transmembrane region" description="Helical" evidence="1">
    <location>
        <begin position="20"/>
        <end position="41"/>
    </location>
</feature>
<evidence type="ECO:0000256" key="1">
    <source>
        <dbReference type="SAM" id="Phobius"/>
    </source>
</evidence>
<keyword evidence="1" id="KW-1133">Transmembrane helix</keyword>
<keyword evidence="1" id="KW-0472">Membrane</keyword>
<dbReference type="NCBIfam" id="TIGR02206">
    <property type="entry name" value="intg_mem_TP0381"/>
    <property type="match status" value="1"/>
</dbReference>
<evidence type="ECO:0000313" key="3">
    <source>
        <dbReference type="Proteomes" id="UP001228376"/>
    </source>
</evidence>
<reference evidence="2 3" key="1">
    <citation type="submission" date="2023-10" db="EMBL/GenBank/DDBJ databases">
        <title>179-bfca-hs.</title>
        <authorList>
            <person name="Miliotis G."/>
            <person name="Sengupta P."/>
            <person name="Hameed A."/>
            <person name="Chuvochina M."/>
            <person name="Mcdonagh F."/>
            <person name="Simpson A.C."/>
            <person name="Singh N.K."/>
            <person name="Rekha P.D."/>
            <person name="Raman K."/>
            <person name="Hugenholtz P."/>
            <person name="Venkateswaran K."/>
        </authorList>
    </citation>
    <scope>NUCLEOTIDE SEQUENCE [LARGE SCALE GENOMIC DNA]</scope>
    <source>
        <strain evidence="2 3">179-BFC-A-HS</strain>
    </source>
</reference>
<sequence length="254" mass="28416">MNGWFGNADTGPFIIFETPHLIMLVIYLVGLVGLFSTYKIIRNNSIAYSIIRWALFVMLIASELSYQIWAVANGIWQANEQLPMQLCGIAGIIAAIALLTENKRLIIIAYFIGFIPALLAIITPGLQFGFPHFRYWKFFIHHLAISWASIFLVLTSGVQITFRAMWEAYGLLIIYASLVGFAINPLLDANFLYLDSTPDASTPLDWLGTGIWYYVNLSLLGIAVFSMLVGLAKLFKADLEMEAEIGRGKGRYLS</sequence>
<feature type="transmembrane region" description="Helical" evidence="1">
    <location>
        <begin position="138"/>
        <end position="156"/>
    </location>
</feature>
<protein>
    <submittedName>
        <fullName evidence="2">TIGR02206 family membrane protein</fullName>
    </submittedName>
</protein>
<accession>A0ABU5CJB7</accession>
<feature type="transmembrane region" description="Helical" evidence="1">
    <location>
        <begin position="82"/>
        <end position="100"/>
    </location>
</feature>
<gene>
    <name evidence="2" type="ORF">P5G51_014385</name>
</gene>
<name>A0ABU5CJB7_9BACI</name>
<dbReference type="Pfam" id="PF14808">
    <property type="entry name" value="TMEM164"/>
    <property type="match status" value="1"/>
</dbReference>
<keyword evidence="1" id="KW-0812">Transmembrane</keyword>
<feature type="transmembrane region" description="Helical" evidence="1">
    <location>
        <begin position="107"/>
        <end position="126"/>
    </location>
</feature>
<comment type="caution">
    <text evidence="2">The sequence shown here is derived from an EMBL/GenBank/DDBJ whole genome shotgun (WGS) entry which is preliminary data.</text>
</comment>
<evidence type="ECO:0000313" key="2">
    <source>
        <dbReference type="EMBL" id="MDY0406419.1"/>
    </source>
</evidence>
<feature type="transmembrane region" description="Helical" evidence="1">
    <location>
        <begin position="211"/>
        <end position="232"/>
    </location>
</feature>
<keyword evidence="3" id="KW-1185">Reference proteome</keyword>
<dbReference type="InterPro" id="IPR011737">
    <property type="entry name" value="CHP02206_TP0381"/>
</dbReference>
<feature type="transmembrane region" description="Helical" evidence="1">
    <location>
        <begin position="168"/>
        <end position="187"/>
    </location>
</feature>
<proteinExistence type="predicted"/>